<evidence type="ECO:0000313" key="1">
    <source>
        <dbReference type="EMBL" id="KRK25725.1"/>
    </source>
</evidence>
<dbReference type="AlphaFoldDB" id="A0A837RAN6"/>
<comment type="caution">
    <text evidence="1">The sequence shown here is derived from an EMBL/GenBank/DDBJ whole genome shotgun (WGS) entry which is preliminary data.</text>
</comment>
<dbReference type="Proteomes" id="UP000051020">
    <property type="component" value="Unassembled WGS sequence"/>
</dbReference>
<proteinExistence type="predicted"/>
<dbReference type="GeneID" id="49392800"/>
<dbReference type="RefSeq" id="WP_082606647.1">
    <property type="nucleotide sequence ID" value="NZ_AZCU01000006.1"/>
</dbReference>
<sequence>MDRIISQLHQISQGTGIPIAVGEAVESSTVAMGPSDQKNTLLVQGTILDQAVLFLVYNGQRALRPVVLFPQIKQSTNTPIVLLATQLSTVERREYLRHLLPFMTSDGEMFLPFMGTRLLPGLVTEQQVLPPDKLAPAEQRLALTLVMAQLIFERSPDHAQTRPELAAFSTANDRFLIKSGQRFADTIGKQVNINNRVTFNRAAKQLVARGWLKALGETKDRVYACQFNSRRLFEQIAPFLTSPVQNAGRVQFAEFPTSTIAADFLYSGISALSKVTMISDNQALPTIIIDRTQRQKVLSAGQSQLGAASGCEVQVSKYQLDGFNRLFKQIQDYPENVLDPFHLYALYQDDRDERTQGEVEELVDQIWNGA</sequence>
<dbReference type="EMBL" id="AZCU01000006">
    <property type="protein sequence ID" value="KRK25725.1"/>
    <property type="molecule type" value="Genomic_DNA"/>
</dbReference>
<accession>A0A837RAN6</accession>
<name>A0A837RAN6_LACPE</name>
<gene>
    <name evidence="1" type="ORF">FD24_GL002861</name>
</gene>
<protein>
    <submittedName>
        <fullName evidence="1">Uncharacterized protein</fullName>
    </submittedName>
</protein>
<reference evidence="1 2" key="1">
    <citation type="journal article" date="2015" name="Genome Announc.">
        <title>Expanding the biotechnology potential of lactobacilli through comparative genomics of 213 strains and associated genera.</title>
        <authorList>
            <person name="Sun Z."/>
            <person name="Harris H.M."/>
            <person name="McCann A."/>
            <person name="Guo C."/>
            <person name="Argimon S."/>
            <person name="Zhang W."/>
            <person name="Yang X."/>
            <person name="Jeffery I.B."/>
            <person name="Cooney J.C."/>
            <person name="Kagawa T.F."/>
            <person name="Liu W."/>
            <person name="Song Y."/>
            <person name="Salvetti E."/>
            <person name="Wrobel A."/>
            <person name="Rasinkangas P."/>
            <person name="Parkhill J."/>
            <person name="Rea M.C."/>
            <person name="O'Sullivan O."/>
            <person name="Ritari J."/>
            <person name="Douillard F.P."/>
            <person name="Paul Ross R."/>
            <person name="Yang R."/>
            <person name="Briner A.E."/>
            <person name="Felis G.E."/>
            <person name="de Vos W.M."/>
            <person name="Barrangou R."/>
            <person name="Klaenhammer T.R."/>
            <person name="Caufield P.W."/>
            <person name="Cui Y."/>
            <person name="Zhang H."/>
            <person name="O'Toole P.W."/>
        </authorList>
    </citation>
    <scope>NUCLEOTIDE SEQUENCE [LARGE SCALE GENOMIC DNA]</scope>
    <source>
        <strain evidence="1 2">DSM 20314</strain>
    </source>
</reference>
<evidence type="ECO:0000313" key="2">
    <source>
        <dbReference type="Proteomes" id="UP000051020"/>
    </source>
</evidence>
<organism evidence="1 2">
    <name type="scientific">Lactiplantibacillus pentosus DSM 20314</name>
    <dbReference type="NCBI Taxonomy" id="1423791"/>
    <lineage>
        <taxon>Bacteria</taxon>
        <taxon>Bacillati</taxon>
        <taxon>Bacillota</taxon>
        <taxon>Bacilli</taxon>
        <taxon>Lactobacillales</taxon>
        <taxon>Lactobacillaceae</taxon>
        <taxon>Lactiplantibacillus</taxon>
    </lineage>
</organism>